<keyword evidence="2" id="KW-1185">Reference proteome</keyword>
<dbReference type="InParanoid" id="A0A1V9X480"/>
<proteinExistence type="predicted"/>
<reference evidence="1 2" key="1">
    <citation type="journal article" date="2017" name="Gigascience">
        <title>Draft genome of the honey bee ectoparasitic mite, Tropilaelaps mercedesae, is shaped by the parasitic life history.</title>
        <authorList>
            <person name="Dong X."/>
            <person name="Armstrong S.D."/>
            <person name="Xia D."/>
            <person name="Makepeace B.L."/>
            <person name="Darby A.C."/>
            <person name="Kadowaki T."/>
        </authorList>
    </citation>
    <scope>NUCLEOTIDE SEQUENCE [LARGE SCALE GENOMIC DNA]</scope>
    <source>
        <strain evidence="1">Wuxi-XJTLU</strain>
    </source>
</reference>
<gene>
    <name evidence="1" type="ORF">BIW11_12996</name>
</gene>
<evidence type="ECO:0000313" key="1">
    <source>
        <dbReference type="EMBL" id="OQR68304.1"/>
    </source>
</evidence>
<dbReference type="AlphaFoldDB" id="A0A1V9X480"/>
<name>A0A1V9X480_9ACAR</name>
<protein>
    <submittedName>
        <fullName evidence="1">Uncharacterized protein</fullName>
    </submittedName>
</protein>
<dbReference type="EMBL" id="MNPL01025357">
    <property type="protein sequence ID" value="OQR68304.1"/>
    <property type="molecule type" value="Genomic_DNA"/>
</dbReference>
<dbReference type="Proteomes" id="UP000192247">
    <property type="component" value="Unassembled WGS sequence"/>
</dbReference>
<comment type="caution">
    <text evidence="1">The sequence shown here is derived from an EMBL/GenBank/DDBJ whole genome shotgun (WGS) entry which is preliminary data.</text>
</comment>
<accession>A0A1V9X480</accession>
<sequence>MVAMMVGECFGPAVQDEEERYPADSMQPVAKATNSLVTRPALTHVSSQLSELVRVFSIPKGSRGDIQSEKRKDSLEGITDSLVTI</sequence>
<evidence type="ECO:0000313" key="2">
    <source>
        <dbReference type="Proteomes" id="UP000192247"/>
    </source>
</evidence>
<organism evidence="1 2">
    <name type="scientific">Tropilaelaps mercedesae</name>
    <dbReference type="NCBI Taxonomy" id="418985"/>
    <lineage>
        <taxon>Eukaryota</taxon>
        <taxon>Metazoa</taxon>
        <taxon>Ecdysozoa</taxon>
        <taxon>Arthropoda</taxon>
        <taxon>Chelicerata</taxon>
        <taxon>Arachnida</taxon>
        <taxon>Acari</taxon>
        <taxon>Parasitiformes</taxon>
        <taxon>Mesostigmata</taxon>
        <taxon>Gamasina</taxon>
        <taxon>Dermanyssoidea</taxon>
        <taxon>Laelapidae</taxon>
        <taxon>Tropilaelaps</taxon>
    </lineage>
</organism>